<feature type="signal peptide" evidence="1">
    <location>
        <begin position="1"/>
        <end position="18"/>
    </location>
</feature>
<keyword evidence="1" id="KW-0732">Signal</keyword>
<organism evidence="2 3">
    <name type="scientific">Antarctobacter heliothermus</name>
    <dbReference type="NCBI Taxonomy" id="74033"/>
    <lineage>
        <taxon>Bacteria</taxon>
        <taxon>Pseudomonadati</taxon>
        <taxon>Pseudomonadota</taxon>
        <taxon>Alphaproteobacteria</taxon>
        <taxon>Rhodobacterales</taxon>
        <taxon>Roseobacteraceae</taxon>
        <taxon>Antarctobacter</taxon>
    </lineage>
</organism>
<protein>
    <submittedName>
        <fullName evidence="2">Uncharacterized protein</fullName>
    </submittedName>
</protein>
<dbReference type="AntiFam" id="ANF00163">
    <property type="entry name" value="Shadow ORF (opposite pspPIM)"/>
</dbReference>
<dbReference type="Proteomes" id="UP000198440">
    <property type="component" value="Unassembled WGS sequence"/>
</dbReference>
<reference evidence="2 3" key="1">
    <citation type="submission" date="2017-06" db="EMBL/GenBank/DDBJ databases">
        <authorList>
            <person name="Kim H.J."/>
            <person name="Triplett B.A."/>
        </authorList>
    </citation>
    <scope>NUCLEOTIDE SEQUENCE [LARGE SCALE GENOMIC DNA]</scope>
    <source>
        <strain evidence="2 3">DSM 11445</strain>
    </source>
</reference>
<evidence type="ECO:0000256" key="1">
    <source>
        <dbReference type="SAM" id="SignalP"/>
    </source>
</evidence>
<evidence type="ECO:0000313" key="3">
    <source>
        <dbReference type="Proteomes" id="UP000198440"/>
    </source>
</evidence>
<accession>A0A239JRX1</accession>
<gene>
    <name evidence="2" type="ORF">SAMN04488078_105611</name>
</gene>
<dbReference type="AlphaFoldDB" id="A0A239JRX1"/>
<sequence length="186" mass="19081">MPSARVMLAGLLPFQFWAAGVGQYEDAEPLVRRANFCRAEQACRRRVAHVPKLLQHGFKAEADVTGDVFEEDPCGMAFGDDPGDLGPEVAGVVGPTALSGGTEGLARISGQDDVEGPTEGPGIEAAQIVPDRGRGEVSAALGGGEDGPWPVLPLNERAGVIAGLGEHEAQIKASAACAEGQSVPGT</sequence>
<dbReference type="EMBL" id="FZON01000056">
    <property type="protein sequence ID" value="SNT08590.1"/>
    <property type="molecule type" value="Genomic_DNA"/>
</dbReference>
<feature type="chain" id="PRO_5013099729" evidence="1">
    <location>
        <begin position="19"/>
        <end position="186"/>
    </location>
</feature>
<name>A0A239JRX1_9RHOB</name>
<proteinExistence type="predicted"/>
<evidence type="ECO:0000313" key="2">
    <source>
        <dbReference type="EMBL" id="SNT08590.1"/>
    </source>
</evidence>